<protein>
    <submittedName>
        <fullName evidence="2">YjbF family lipoprotein</fullName>
    </submittedName>
</protein>
<gene>
    <name evidence="2" type="ORF">KNV97_17895</name>
</gene>
<accession>A0A975YN03</accession>
<proteinExistence type="predicted"/>
<keyword evidence="3" id="KW-1185">Reference proteome</keyword>
<name>A0A975YN03_9VIBR</name>
<dbReference type="RefSeq" id="WP_218562489.1">
    <property type="nucleotide sequence ID" value="NZ_CP076643.1"/>
</dbReference>
<dbReference type="PROSITE" id="PS51257">
    <property type="entry name" value="PROKAR_LIPOPROTEIN"/>
    <property type="match status" value="1"/>
</dbReference>
<dbReference type="Proteomes" id="UP000694232">
    <property type="component" value="Chromosome 1"/>
</dbReference>
<dbReference type="Pfam" id="PF11102">
    <property type="entry name" value="YjbF"/>
    <property type="match status" value="1"/>
</dbReference>
<dbReference type="AlphaFoldDB" id="A0A975YN03"/>
<organism evidence="2 3">
    <name type="scientific">Vibrio ostreae</name>
    <dbReference type="NCBI Taxonomy" id="2841925"/>
    <lineage>
        <taxon>Bacteria</taxon>
        <taxon>Pseudomonadati</taxon>
        <taxon>Pseudomonadota</taxon>
        <taxon>Gammaproteobacteria</taxon>
        <taxon>Vibrionales</taxon>
        <taxon>Vibrionaceae</taxon>
        <taxon>Vibrio</taxon>
    </lineage>
</organism>
<evidence type="ECO:0000313" key="2">
    <source>
        <dbReference type="EMBL" id="QXO17252.1"/>
    </source>
</evidence>
<reference evidence="2" key="1">
    <citation type="submission" date="2021-06" db="EMBL/GenBank/DDBJ databases">
        <title>Vibrio nov. sp., novel gut bacterium isolated from Yellow Sea oyster.</title>
        <authorList>
            <person name="Muhammad N."/>
            <person name="Nguyen T.H."/>
            <person name="Lee Y.-J."/>
            <person name="Ko J."/>
            <person name="Kim S.-G."/>
        </authorList>
    </citation>
    <scope>NUCLEOTIDE SEQUENCE</scope>
    <source>
        <strain evidence="2">OG9-811</strain>
    </source>
</reference>
<feature type="signal peptide" evidence="1">
    <location>
        <begin position="1"/>
        <end position="29"/>
    </location>
</feature>
<dbReference type="EMBL" id="CP076643">
    <property type="protein sequence ID" value="QXO17252.1"/>
    <property type="molecule type" value="Genomic_DNA"/>
</dbReference>
<evidence type="ECO:0000256" key="1">
    <source>
        <dbReference type="SAM" id="SignalP"/>
    </source>
</evidence>
<evidence type="ECO:0000313" key="3">
    <source>
        <dbReference type="Proteomes" id="UP000694232"/>
    </source>
</evidence>
<keyword evidence="2" id="KW-0449">Lipoprotein</keyword>
<dbReference type="KEGG" id="vos:KNV97_17895"/>
<keyword evidence="1" id="KW-0732">Signal</keyword>
<feature type="chain" id="PRO_5037425744" evidence="1">
    <location>
        <begin position="30"/>
        <end position="227"/>
    </location>
</feature>
<dbReference type="InterPro" id="IPR021308">
    <property type="entry name" value="GfcB"/>
</dbReference>
<sequence>MKTINRRLRQQGCAFIMLALLSGCSQRFAGINDTVQEAFLGLSDIEISQQQLQDLPYASTYVRINDDRRVFMVLAYIEKNQKTGNNQLKWVSNDGGMIVTEQGRIVKTHKLFAGNLARRSGSVPSWRNNMPWSTLYDWQDDQQYGHVGNLNMLYLGKETITTPLWTEQLNHWQENITFPDLDATIYNQYWVNRNGEVLKSVQYLGPDMARIEMDILKPYQEQAEVAQ</sequence>